<dbReference type="EMBL" id="BARW01034550">
    <property type="protein sequence ID" value="GAJ07622.1"/>
    <property type="molecule type" value="Genomic_DNA"/>
</dbReference>
<feature type="non-terminal residue" evidence="1">
    <location>
        <position position="59"/>
    </location>
</feature>
<gene>
    <name evidence="1" type="ORF">S12H4_54123</name>
</gene>
<accession>X1UVI7</accession>
<protein>
    <submittedName>
        <fullName evidence="1">Uncharacterized protein</fullName>
    </submittedName>
</protein>
<sequence length="59" mass="6647">MNDTHSGKVRVELTPEEANALLSSAWAELKEKQQPEEVDHSLVGAFVKLDRGFRRLKSP</sequence>
<dbReference type="AlphaFoldDB" id="X1UVI7"/>
<organism evidence="1">
    <name type="scientific">marine sediment metagenome</name>
    <dbReference type="NCBI Taxonomy" id="412755"/>
    <lineage>
        <taxon>unclassified sequences</taxon>
        <taxon>metagenomes</taxon>
        <taxon>ecological metagenomes</taxon>
    </lineage>
</organism>
<comment type="caution">
    <text evidence="1">The sequence shown here is derived from an EMBL/GenBank/DDBJ whole genome shotgun (WGS) entry which is preliminary data.</text>
</comment>
<evidence type="ECO:0000313" key="1">
    <source>
        <dbReference type="EMBL" id="GAJ07622.1"/>
    </source>
</evidence>
<proteinExistence type="predicted"/>
<reference evidence="1" key="1">
    <citation type="journal article" date="2014" name="Front. Microbiol.">
        <title>High frequency of phylogenetically diverse reductive dehalogenase-homologous genes in deep subseafloor sedimentary metagenomes.</title>
        <authorList>
            <person name="Kawai M."/>
            <person name="Futagami T."/>
            <person name="Toyoda A."/>
            <person name="Takaki Y."/>
            <person name="Nishi S."/>
            <person name="Hori S."/>
            <person name="Arai W."/>
            <person name="Tsubouchi T."/>
            <person name="Morono Y."/>
            <person name="Uchiyama I."/>
            <person name="Ito T."/>
            <person name="Fujiyama A."/>
            <person name="Inagaki F."/>
            <person name="Takami H."/>
        </authorList>
    </citation>
    <scope>NUCLEOTIDE SEQUENCE</scope>
    <source>
        <strain evidence="1">Expedition CK06-06</strain>
    </source>
</reference>
<name>X1UVI7_9ZZZZ</name>